<dbReference type="NCBIfam" id="NF047498">
    <property type="entry name" value="LIC_12616_fam"/>
    <property type="match status" value="1"/>
</dbReference>
<protein>
    <recommendedName>
        <fullName evidence="1">Phage neck terminator protein gp12-like domain-containing protein</fullName>
    </recommendedName>
</protein>
<reference evidence="2 3" key="1">
    <citation type="journal article" date="2018" name="MBio">
        <title>Genomic Analysis of Hospital Plumbing Reveals Diverse Reservoir of Bacterial Plasmids Conferring Carbapenem Resistance.</title>
        <authorList>
            <consortium name="NISC Comparative Sequencing Program"/>
            <person name="Weingarten R.A."/>
            <person name="Johnson R.C."/>
            <person name="Conlan S."/>
            <person name="Ramsburg A.M."/>
            <person name="Dekker J.P."/>
            <person name="Lau A.F."/>
            <person name="Khil P."/>
            <person name="Odom R.T."/>
            <person name="Deming C."/>
            <person name="Park M."/>
            <person name="Thomas P.J."/>
            <person name="Henderson D.K."/>
            <person name="Palmore T.N."/>
            <person name="Segre J.A."/>
            <person name="Frank K.M."/>
        </authorList>
    </citation>
    <scope>NUCLEOTIDE SEQUENCE [LARGE SCALE GENOMIC DNA]</scope>
    <source>
        <strain evidence="2 3">ECONIH4</strain>
    </source>
</reference>
<dbReference type="EMBL" id="CP026399">
    <property type="protein sequence ID" value="AUY00999.1"/>
    <property type="molecule type" value="Genomic_DNA"/>
</dbReference>
<proteinExistence type="predicted"/>
<sequence length="262" mass="29338">MATYTVKLMTVSGEVTYPDYRAEKATFTANGNNKDILFTPYNGSDLAYITAVALDDGSGATVIIPADFALSVGCVVKFPAGKLKLTDGHASPQIMTGAPYAALVRVRQALIQLMGDNPVYAQQKLPEPKDPFTAIHLIRSSREPLPFEKSWDGDYRVYHYNCSAEVLVIRAADDAQEFLENFMLEMDSTQGDFWQYDNNCNIDRSGDFENSSPLIDNLVYQQMAQVTLSLQFVYRHYKRESWIESATVKPCDGEVTLHIRGY</sequence>
<feature type="domain" description="Phage neck terminator protein gp12-like" evidence="1">
    <location>
        <begin position="118"/>
        <end position="247"/>
    </location>
</feature>
<dbReference type="Pfam" id="PF23961">
    <property type="entry name" value="Phage_tail_terminator_9"/>
    <property type="match status" value="1"/>
</dbReference>
<gene>
    <name evidence="2" type="ORF">C3F40_03720</name>
</gene>
<accession>A0A7U5TGX9</accession>
<evidence type="ECO:0000313" key="2">
    <source>
        <dbReference type="EMBL" id="AUY00999.1"/>
    </source>
</evidence>
<dbReference type="RefSeq" id="WP_104457369.1">
    <property type="nucleotide sequence ID" value="NZ_CP026399.1"/>
</dbReference>
<dbReference type="InterPro" id="IPR057087">
    <property type="entry name" value="Gp12-like"/>
</dbReference>
<organism evidence="2 3">
    <name type="scientific">Escherichia coli</name>
    <dbReference type="NCBI Taxonomy" id="562"/>
    <lineage>
        <taxon>Bacteria</taxon>
        <taxon>Pseudomonadati</taxon>
        <taxon>Pseudomonadota</taxon>
        <taxon>Gammaproteobacteria</taxon>
        <taxon>Enterobacterales</taxon>
        <taxon>Enterobacteriaceae</taxon>
        <taxon>Escherichia</taxon>
    </lineage>
</organism>
<evidence type="ECO:0000259" key="1">
    <source>
        <dbReference type="Pfam" id="PF23961"/>
    </source>
</evidence>
<name>A0A7U5TGX9_ECOLX</name>
<evidence type="ECO:0000313" key="3">
    <source>
        <dbReference type="Proteomes" id="UP000239554"/>
    </source>
</evidence>
<dbReference type="Proteomes" id="UP000239554">
    <property type="component" value="Chromosome"/>
</dbReference>
<dbReference type="AlphaFoldDB" id="A0A7U5TGX9"/>